<evidence type="ECO:0000313" key="3">
    <source>
        <dbReference type="EMBL" id="WVZ83876.1"/>
    </source>
</evidence>
<gene>
    <name evidence="3" type="ORF">U9M48_030972</name>
</gene>
<dbReference type="PANTHER" id="PTHR47592">
    <property type="entry name" value="PBF68 PROTEIN"/>
    <property type="match status" value="1"/>
</dbReference>
<evidence type="ECO:0000256" key="1">
    <source>
        <dbReference type="SAM" id="MobiDB-lite"/>
    </source>
</evidence>
<dbReference type="InterPro" id="IPR054722">
    <property type="entry name" value="PolX-like_BBD"/>
</dbReference>
<reference evidence="3 4" key="1">
    <citation type="submission" date="2024-02" db="EMBL/GenBank/DDBJ databases">
        <title>High-quality chromosome-scale genome assembly of Pensacola bahiagrass (Paspalum notatum Flugge var. saurae).</title>
        <authorList>
            <person name="Vega J.M."/>
            <person name="Podio M."/>
            <person name="Orjuela J."/>
            <person name="Siena L.A."/>
            <person name="Pessino S.C."/>
            <person name="Combes M.C."/>
            <person name="Mariac C."/>
            <person name="Albertini E."/>
            <person name="Pupilli F."/>
            <person name="Ortiz J.P.A."/>
            <person name="Leblanc O."/>
        </authorList>
    </citation>
    <scope>NUCLEOTIDE SEQUENCE [LARGE SCALE GENOMIC DNA]</scope>
    <source>
        <strain evidence="3">R1</strain>
        <tissue evidence="3">Leaf</tissue>
    </source>
</reference>
<organism evidence="3 4">
    <name type="scientific">Paspalum notatum var. saurae</name>
    <dbReference type="NCBI Taxonomy" id="547442"/>
    <lineage>
        <taxon>Eukaryota</taxon>
        <taxon>Viridiplantae</taxon>
        <taxon>Streptophyta</taxon>
        <taxon>Embryophyta</taxon>
        <taxon>Tracheophyta</taxon>
        <taxon>Spermatophyta</taxon>
        <taxon>Magnoliopsida</taxon>
        <taxon>Liliopsida</taxon>
        <taxon>Poales</taxon>
        <taxon>Poaceae</taxon>
        <taxon>PACMAD clade</taxon>
        <taxon>Panicoideae</taxon>
        <taxon>Andropogonodae</taxon>
        <taxon>Paspaleae</taxon>
        <taxon>Paspalinae</taxon>
        <taxon>Paspalum</taxon>
    </lineage>
</organism>
<dbReference type="Pfam" id="PF22936">
    <property type="entry name" value="Pol_BBD"/>
    <property type="match status" value="1"/>
</dbReference>
<evidence type="ECO:0000259" key="2">
    <source>
        <dbReference type="Pfam" id="PF22936"/>
    </source>
</evidence>
<feature type="region of interest" description="Disordered" evidence="1">
    <location>
        <begin position="203"/>
        <end position="226"/>
    </location>
</feature>
<feature type="domain" description="Retrovirus-related Pol polyprotein from transposon TNT 1-94-like beta-barrel" evidence="2">
    <location>
        <begin position="72"/>
        <end position="126"/>
    </location>
</feature>
<dbReference type="EMBL" id="CP144751">
    <property type="protein sequence ID" value="WVZ83876.1"/>
    <property type="molecule type" value="Genomic_DNA"/>
</dbReference>
<protein>
    <recommendedName>
        <fullName evidence="2">Retrovirus-related Pol polyprotein from transposon TNT 1-94-like beta-barrel domain-containing protein</fullName>
    </recommendedName>
</protein>
<evidence type="ECO:0000313" key="4">
    <source>
        <dbReference type="Proteomes" id="UP001341281"/>
    </source>
</evidence>
<dbReference type="PANTHER" id="PTHR47592:SF27">
    <property type="entry name" value="OS08G0421700 PROTEIN"/>
    <property type="match status" value="1"/>
</dbReference>
<feature type="compositionally biased region" description="Basic and acidic residues" evidence="1">
    <location>
        <begin position="217"/>
        <end position="226"/>
    </location>
</feature>
<name>A0AAQ3X3V9_PASNO</name>
<accession>A0AAQ3X3V9</accession>
<sequence>MAEFADVLRPEKFSGVHFKRWQTMSFTTTLKHKRTKISAESLIASLDVEEKAWAKDTKGGENQSMANMVTRDCTVLMENGSVAYVLGTGTVDLKFTSGKIVQLKNVQHVPSMNKNLVCGSLLLRDGFKVVLESNKVVVSRYGYVYGGLFRLSLSDFSNKCVNHICGGVNDDASLWHARLCHICIVLCIFFEITPELNAPTEVFEPPREISPEEDNNEAPRKSKRQRVEKSFGNDFIVYLMDDTPTSISEAFASPDADNWKEAVQSELDSILSNGTWELSERPYGCKPIGCKWVFKKNLVLMALLRSTKRGL</sequence>
<dbReference type="Proteomes" id="UP001341281">
    <property type="component" value="Chromosome 07"/>
</dbReference>
<keyword evidence="4" id="KW-1185">Reference proteome</keyword>
<dbReference type="AlphaFoldDB" id="A0AAQ3X3V9"/>
<proteinExistence type="predicted"/>